<dbReference type="Proteomes" id="UP000039324">
    <property type="component" value="Unassembled WGS sequence"/>
</dbReference>
<dbReference type="EMBL" id="OVEO01000002">
    <property type="protein sequence ID" value="SPQ94080.1"/>
    <property type="molecule type" value="Genomic_DNA"/>
</dbReference>
<gene>
    <name evidence="3" type="ORF">PBRA_001468</name>
    <name evidence="4" type="ORF">PLBR_LOCUS1295</name>
</gene>
<dbReference type="Pfam" id="PF24681">
    <property type="entry name" value="Kelch_KLHDC2_KLHL20_DRC7"/>
    <property type="match status" value="2"/>
</dbReference>
<keyword evidence="4" id="KW-0496">Mitochondrion</keyword>
<dbReference type="STRING" id="37360.A0A0G4IZ57"/>
<dbReference type="InterPro" id="IPR004018">
    <property type="entry name" value="RPEL_repeat"/>
</dbReference>
<dbReference type="Proteomes" id="UP000290189">
    <property type="component" value="Unassembled WGS sequence"/>
</dbReference>
<dbReference type="SUPFAM" id="SSF117281">
    <property type="entry name" value="Kelch motif"/>
    <property type="match status" value="2"/>
</dbReference>
<evidence type="ECO:0000313" key="4">
    <source>
        <dbReference type="EMBL" id="SPQ94080.1"/>
    </source>
</evidence>
<feature type="region of interest" description="Disordered" evidence="2">
    <location>
        <begin position="576"/>
        <end position="600"/>
    </location>
</feature>
<protein>
    <submittedName>
        <fullName evidence="3">Uncharacterized protein</fullName>
    </submittedName>
</protein>
<sequence length="600" mass="65613">MADESLVAAGSDRAQKLAQHLENRPTPETLVEHNILKSFRADPSLHEVMQALIRTRRESELGTLLKRRRSLQDLIDKNIIVAGPPGSPNMRNARQKLLKHLQRSQLSNFLVNRPSLVEVAKLNVLEDTLIWTRVQQSGTIPSPRNCGMLTAIDDNIYLTGGFCAEHRAGMSSAELLSYNLPTETWSRPLCAGSIPCSRFAHSSSVVGKQLVVFGGCTGDGRWLNDVHVLDTEFEQPFVSKSAAAKHTWKQLSPQTMFLWYAPETSGAKPCARAAHTATTIGTQIVVFGGNDGVRLFNDIHILEVETMGWSKPKVRGTPPTPRAGHAAALVDGHLLFVFGGGSAHGPTNSIHVLDLETLTWTDPQVSGTPPSPRLGHSMHVVLGPRPQLLVFGGGTVDKLYDDLHVFDCATGVWSRPRDTGSVPAARTGHASCLLRDPVSNRESLYFFGGAGNQGQLFNDFYLLDCAFFNEQSLSTPSRTTPGYDAEAKQVVYEDSEDVPAENASLAVEWNARVEDTRSRIEDLLAGVKRRMHLVQDQAVARERQMAEAMQRSLDDLRAEVDAISACVSNELNGLLHNVSPAEDDGKESGEDGPTDNNTYC</sequence>
<keyword evidence="5" id="KW-1185">Reference proteome</keyword>
<evidence type="ECO:0000313" key="3">
    <source>
        <dbReference type="EMBL" id="CEP00414.1"/>
    </source>
</evidence>
<dbReference type="Gene3D" id="2.120.10.80">
    <property type="entry name" value="Kelch-type beta propeller"/>
    <property type="match status" value="2"/>
</dbReference>
<reference evidence="4 6" key="2">
    <citation type="submission" date="2018-03" db="EMBL/GenBank/DDBJ databases">
        <authorList>
            <person name="Fogelqvist J."/>
        </authorList>
    </citation>
    <scope>NUCLEOTIDE SEQUENCE [LARGE SCALE GENOMIC DNA]</scope>
</reference>
<keyword evidence="1" id="KW-0677">Repeat</keyword>
<proteinExistence type="predicted"/>
<dbReference type="InterPro" id="IPR015915">
    <property type="entry name" value="Kelch-typ_b-propeller"/>
</dbReference>
<evidence type="ECO:0000313" key="6">
    <source>
        <dbReference type="Proteomes" id="UP000290189"/>
    </source>
</evidence>
<evidence type="ECO:0000313" key="5">
    <source>
        <dbReference type="Proteomes" id="UP000039324"/>
    </source>
</evidence>
<feature type="compositionally biased region" description="Acidic residues" evidence="2">
    <location>
        <begin position="581"/>
        <end position="593"/>
    </location>
</feature>
<reference evidence="3 5" key="1">
    <citation type="submission" date="2015-02" db="EMBL/GenBank/DDBJ databases">
        <authorList>
            <person name="Chooi Y.-H."/>
        </authorList>
    </citation>
    <scope>NUCLEOTIDE SEQUENCE [LARGE SCALE GENOMIC DNA]</scope>
    <source>
        <strain evidence="3">E3</strain>
    </source>
</reference>
<dbReference type="Pfam" id="PF02755">
    <property type="entry name" value="RPEL"/>
    <property type="match status" value="1"/>
</dbReference>
<organism evidence="3 5">
    <name type="scientific">Plasmodiophora brassicae</name>
    <name type="common">Clubroot disease agent</name>
    <dbReference type="NCBI Taxonomy" id="37360"/>
    <lineage>
        <taxon>Eukaryota</taxon>
        <taxon>Sar</taxon>
        <taxon>Rhizaria</taxon>
        <taxon>Endomyxa</taxon>
        <taxon>Phytomyxea</taxon>
        <taxon>Plasmodiophorida</taxon>
        <taxon>Plasmodiophoridae</taxon>
        <taxon>Plasmodiophora</taxon>
    </lineage>
</organism>
<dbReference type="PANTHER" id="PTHR23244">
    <property type="entry name" value="KELCH REPEAT DOMAIN"/>
    <property type="match status" value="1"/>
</dbReference>
<geneLocation type="mitochondrion" evidence="4"/>
<accession>A0A0G4IZ57</accession>
<dbReference type="OrthoDB" id="10251809at2759"/>
<evidence type="ECO:0000256" key="1">
    <source>
        <dbReference type="ARBA" id="ARBA00022737"/>
    </source>
</evidence>
<dbReference type="Gene3D" id="6.10.140.2040">
    <property type="match status" value="1"/>
</dbReference>
<name>A0A0G4IZ57_PLABS</name>
<dbReference type="SMART" id="SM00612">
    <property type="entry name" value="Kelch"/>
    <property type="match status" value="4"/>
</dbReference>
<dbReference type="EMBL" id="CDSF01000101">
    <property type="protein sequence ID" value="CEP00414.1"/>
    <property type="molecule type" value="Genomic_DNA"/>
</dbReference>
<evidence type="ECO:0000256" key="2">
    <source>
        <dbReference type="SAM" id="MobiDB-lite"/>
    </source>
</evidence>
<dbReference type="InterPro" id="IPR006652">
    <property type="entry name" value="Kelch_1"/>
</dbReference>
<dbReference type="AlphaFoldDB" id="A0A0G4IZ57"/>